<organism evidence="3">
    <name type="scientific">Siphoviridae sp. ctuvC1</name>
    <dbReference type="NCBI Taxonomy" id="2826507"/>
    <lineage>
        <taxon>Viruses</taxon>
        <taxon>Duplodnaviria</taxon>
        <taxon>Heunggongvirae</taxon>
        <taxon>Uroviricota</taxon>
        <taxon>Caudoviricetes</taxon>
    </lineage>
</organism>
<keyword evidence="2" id="KW-0812">Transmembrane</keyword>
<accession>A0A8S5M0B8</accession>
<name>A0A8S5M0B8_9CAUD</name>
<dbReference type="EMBL" id="BK014784">
    <property type="protein sequence ID" value="DAD75495.1"/>
    <property type="molecule type" value="Genomic_DNA"/>
</dbReference>
<protein>
    <recommendedName>
        <fullName evidence="4">Transmembrane protein</fullName>
    </recommendedName>
</protein>
<proteinExistence type="predicted"/>
<feature type="transmembrane region" description="Helical" evidence="2">
    <location>
        <begin position="35"/>
        <end position="54"/>
    </location>
</feature>
<feature type="region of interest" description="Disordered" evidence="1">
    <location>
        <begin position="67"/>
        <end position="94"/>
    </location>
</feature>
<evidence type="ECO:0000313" key="3">
    <source>
        <dbReference type="EMBL" id="DAD75495.1"/>
    </source>
</evidence>
<sequence>MDNNKQCDGCQVSANVPYAAFEAVSARAERNIRRLALIIVFLILALIGSNIAWLCYESQFEDVTSQTEQTVTQDTEGGGDNNFVGGDLVGTADD</sequence>
<evidence type="ECO:0000256" key="2">
    <source>
        <dbReference type="SAM" id="Phobius"/>
    </source>
</evidence>
<keyword evidence="2" id="KW-1133">Transmembrane helix</keyword>
<evidence type="ECO:0008006" key="4">
    <source>
        <dbReference type="Google" id="ProtNLM"/>
    </source>
</evidence>
<evidence type="ECO:0000256" key="1">
    <source>
        <dbReference type="SAM" id="MobiDB-lite"/>
    </source>
</evidence>
<keyword evidence="2" id="KW-0472">Membrane</keyword>
<reference evidence="3" key="1">
    <citation type="journal article" date="2021" name="Proc. Natl. Acad. Sci. U.S.A.">
        <title>A Catalog of Tens of Thousands of Viruses from Human Metagenomes Reveals Hidden Associations with Chronic Diseases.</title>
        <authorList>
            <person name="Tisza M.J."/>
            <person name="Buck C.B."/>
        </authorList>
    </citation>
    <scope>NUCLEOTIDE SEQUENCE</scope>
    <source>
        <strain evidence="3">CtuvC1</strain>
    </source>
</reference>